<dbReference type="EMBL" id="OE000545">
    <property type="protein sequence ID" value="CAD7454235.1"/>
    <property type="molecule type" value="Genomic_DNA"/>
</dbReference>
<protein>
    <submittedName>
        <fullName evidence="2">Uncharacterized protein</fullName>
    </submittedName>
</protein>
<name>A0A7R9FIR4_9NEOP</name>
<feature type="region of interest" description="Disordered" evidence="1">
    <location>
        <begin position="87"/>
        <end position="107"/>
    </location>
</feature>
<dbReference type="AlphaFoldDB" id="A0A7R9FIR4"/>
<reference evidence="2" key="1">
    <citation type="submission" date="2020-11" db="EMBL/GenBank/DDBJ databases">
        <authorList>
            <person name="Tran Van P."/>
        </authorList>
    </citation>
    <scope>NUCLEOTIDE SEQUENCE</scope>
</reference>
<evidence type="ECO:0000256" key="1">
    <source>
        <dbReference type="SAM" id="MobiDB-lite"/>
    </source>
</evidence>
<accession>A0A7R9FIR4</accession>
<evidence type="ECO:0000313" key="2">
    <source>
        <dbReference type="EMBL" id="CAD7454235.1"/>
    </source>
</evidence>
<organism evidence="2">
    <name type="scientific">Timema tahoe</name>
    <dbReference type="NCBI Taxonomy" id="61484"/>
    <lineage>
        <taxon>Eukaryota</taxon>
        <taxon>Metazoa</taxon>
        <taxon>Ecdysozoa</taxon>
        <taxon>Arthropoda</taxon>
        <taxon>Hexapoda</taxon>
        <taxon>Insecta</taxon>
        <taxon>Pterygota</taxon>
        <taxon>Neoptera</taxon>
        <taxon>Polyneoptera</taxon>
        <taxon>Phasmatodea</taxon>
        <taxon>Timematodea</taxon>
        <taxon>Timematoidea</taxon>
        <taxon>Timematidae</taxon>
        <taxon>Timema</taxon>
    </lineage>
</organism>
<sequence>MTSNAIRGIRRKKSTLSEVKVAVVGAPAVGKSVLKIDLVMTQKIALLMTNRHAAITVLTLLLRYRHAAITVLTLLLRYRHAVNHSVDSSAPLPPRYNHRVDSSAPLPPRYDHRVDYSALLPPRCNHRVDSSSPLPQRSNGHRKTACVNPHLQLVSWVRILPLLRRQTKTRRGRCVSARAVNHQSTQEKFVAVADVRKTSKDHTYGMSSVCSNRSSYPHSQDVLCLFLQGLSPMKCQET</sequence>
<proteinExistence type="predicted"/>
<gene>
    <name evidence="2" type="ORF">TTEB3V08_LOCUS2349</name>
</gene>